<evidence type="ECO:0008006" key="3">
    <source>
        <dbReference type="Google" id="ProtNLM"/>
    </source>
</evidence>
<organism evidence="1 2">
    <name type="scientific">Chitinophaga parva</name>
    <dbReference type="NCBI Taxonomy" id="2169414"/>
    <lineage>
        <taxon>Bacteria</taxon>
        <taxon>Pseudomonadati</taxon>
        <taxon>Bacteroidota</taxon>
        <taxon>Chitinophagia</taxon>
        <taxon>Chitinophagales</taxon>
        <taxon>Chitinophagaceae</taxon>
        <taxon>Chitinophaga</taxon>
    </lineage>
</organism>
<dbReference type="AlphaFoldDB" id="A0A2T7BFR7"/>
<dbReference type="Proteomes" id="UP000244450">
    <property type="component" value="Unassembled WGS sequence"/>
</dbReference>
<evidence type="ECO:0000313" key="2">
    <source>
        <dbReference type="Proteomes" id="UP000244450"/>
    </source>
</evidence>
<comment type="caution">
    <text evidence="1">The sequence shown here is derived from an EMBL/GenBank/DDBJ whole genome shotgun (WGS) entry which is preliminary data.</text>
</comment>
<gene>
    <name evidence="1" type="ORF">DCC81_12540</name>
</gene>
<proteinExistence type="predicted"/>
<reference evidence="1 2" key="1">
    <citation type="submission" date="2018-04" db="EMBL/GenBank/DDBJ databases">
        <title>Chitinophaga fuyangensis sp. nov., isolated from soil in a chemical factory.</title>
        <authorList>
            <person name="Chen K."/>
        </authorList>
    </citation>
    <scope>NUCLEOTIDE SEQUENCE [LARGE SCALE GENOMIC DNA]</scope>
    <source>
        <strain evidence="1 2">LY-1</strain>
    </source>
</reference>
<accession>A0A2T7BFR7</accession>
<dbReference type="EMBL" id="QCYK01000002">
    <property type="protein sequence ID" value="PUZ25131.1"/>
    <property type="molecule type" value="Genomic_DNA"/>
</dbReference>
<sequence length="225" mass="24871">MRLDNASAYITATSAVRPQGVFRNGKLQWEHPAGDLQTLLRYGYEQLGSAYPKFHKMDALSKLGWLTAEVLLGANPLLERHAAPGVGLALANRSSSLDTDVRYYDTVKDIASPALFVYTLPNIVMGEICIRHGFKGENVFFVQDRFDTASLAGYVQELFNEKAVTACVCGWVEVMQDRFDAALYLVENQAGERAIPFTAVAMQHLYQTIANGNGETDSRSESTDH</sequence>
<keyword evidence="2" id="KW-1185">Reference proteome</keyword>
<name>A0A2T7BFR7_9BACT</name>
<evidence type="ECO:0000313" key="1">
    <source>
        <dbReference type="EMBL" id="PUZ25131.1"/>
    </source>
</evidence>
<protein>
    <recommendedName>
        <fullName evidence="3">3-oxoacyl-ACP synthase</fullName>
    </recommendedName>
</protein>